<evidence type="ECO:0000256" key="1">
    <source>
        <dbReference type="ARBA" id="ARBA00004651"/>
    </source>
</evidence>
<dbReference type="InterPro" id="IPR010290">
    <property type="entry name" value="TM_effector"/>
</dbReference>
<keyword evidence="2" id="KW-0813">Transport</keyword>
<feature type="transmembrane region" description="Helical" evidence="7">
    <location>
        <begin position="248"/>
        <end position="268"/>
    </location>
</feature>
<feature type="transmembrane region" description="Helical" evidence="7">
    <location>
        <begin position="280"/>
        <end position="297"/>
    </location>
</feature>
<dbReference type="InterPro" id="IPR020846">
    <property type="entry name" value="MFS_dom"/>
</dbReference>
<dbReference type="CDD" id="cd06173">
    <property type="entry name" value="MFS_MefA_like"/>
    <property type="match status" value="1"/>
</dbReference>
<evidence type="ECO:0000256" key="3">
    <source>
        <dbReference type="ARBA" id="ARBA00022475"/>
    </source>
</evidence>
<evidence type="ECO:0000313" key="9">
    <source>
        <dbReference type="EMBL" id="MFD1455501.1"/>
    </source>
</evidence>
<feature type="transmembrane region" description="Helical" evidence="7">
    <location>
        <begin position="336"/>
        <end position="362"/>
    </location>
</feature>
<keyword evidence="3" id="KW-1003">Cell membrane</keyword>
<feature type="transmembrane region" description="Helical" evidence="7">
    <location>
        <begin position="37"/>
        <end position="60"/>
    </location>
</feature>
<name>A0ABW4D1P5_9LACO</name>
<evidence type="ECO:0000256" key="2">
    <source>
        <dbReference type="ARBA" id="ARBA00022448"/>
    </source>
</evidence>
<feature type="transmembrane region" description="Helical" evidence="7">
    <location>
        <begin position="7"/>
        <end position="31"/>
    </location>
</feature>
<dbReference type="EMBL" id="JBHTOD010000005">
    <property type="protein sequence ID" value="MFD1455501.1"/>
    <property type="molecule type" value="Genomic_DNA"/>
</dbReference>
<keyword evidence="6 7" id="KW-0472">Membrane</keyword>
<evidence type="ECO:0000313" key="10">
    <source>
        <dbReference type="Proteomes" id="UP001597189"/>
    </source>
</evidence>
<feature type="domain" description="Major facilitator superfamily (MFS) profile" evidence="8">
    <location>
        <begin position="160"/>
        <end position="391"/>
    </location>
</feature>
<proteinExistence type="predicted"/>
<dbReference type="SUPFAM" id="SSF103473">
    <property type="entry name" value="MFS general substrate transporter"/>
    <property type="match status" value="1"/>
</dbReference>
<dbReference type="PANTHER" id="PTHR23513">
    <property type="entry name" value="INTEGRAL MEMBRANE EFFLUX PROTEIN-RELATED"/>
    <property type="match status" value="1"/>
</dbReference>
<evidence type="ECO:0000256" key="7">
    <source>
        <dbReference type="SAM" id="Phobius"/>
    </source>
</evidence>
<feature type="transmembrane region" description="Helical" evidence="7">
    <location>
        <begin position="303"/>
        <end position="324"/>
    </location>
</feature>
<evidence type="ECO:0000256" key="4">
    <source>
        <dbReference type="ARBA" id="ARBA00022692"/>
    </source>
</evidence>
<evidence type="ECO:0000259" key="8">
    <source>
        <dbReference type="PROSITE" id="PS50850"/>
    </source>
</evidence>
<sequence>MTRLFYILLAGETVSSFGNNLFDIAIAWYLYDLTKSSLLVGIISGAFNLLVLMNLITGFVADRHVKTQLMRGVDACQMLIMVVAGTIYGQRTITLLPFILILFATRFVGTFFNPAEDTLIPQLVARESLAKANGLNQGCTMVAQMIGMLVGSTLIAWASLVDFMWLNAATFGISLLCVSIVHHQHHEVLATPAASDPQDHWDAGLKYINRTAMLRAICTLALVINLALGPIMSLNVIWVREDLHSTSFVYGVMQVALMIGVILGNVAAAALKIPIKRKMILSLTLVSVSVMGMVALPTVAMTFIMRLLIGLGAGTINVAVFTLIQSTTPTGILGRVNGAMLAASNLALPAGMMLGGLISAVIGVSGVLLVGAIATLLALLGFARVAVPELS</sequence>
<keyword evidence="4 7" id="KW-0812">Transmembrane</keyword>
<protein>
    <submittedName>
        <fullName evidence="9">MFS transporter</fullName>
    </submittedName>
</protein>
<organism evidence="9 10">
    <name type="scientific">Levilactobacillus lanxiensis</name>
    <dbReference type="NCBI Taxonomy" id="2799568"/>
    <lineage>
        <taxon>Bacteria</taxon>
        <taxon>Bacillati</taxon>
        <taxon>Bacillota</taxon>
        <taxon>Bacilli</taxon>
        <taxon>Lactobacillales</taxon>
        <taxon>Lactobacillaceae</taxon>
        <taxon>Levilactobacillus</taxon>
    </lineage>
</organism>
<dbReference type="Gene3D" id="1.20.1250.20">
    <property type="entry name" value="MFS general substrate transporter like domains"/>
    <property type="match status" value="1"/>
</dbReference>
<dbReference type="RefSeq" id="WP_203645093.1">
    <property type="nucleotide sequence ID" value="NZ_BOLN01000005.1"/>
</dbReference>
<comment type="subcellular location">
    <subcellularLocation>
        <location evidence="1">Cell membrane</location>
        <topology evidence="1">Multi-pass membrane protein</topology>
    </subcellularLocation>
</comment>
<evidence type="ECO:0000256" key="6">
    <source>
        <dbReference type="ARBA" id="ARBA00023136"/>
    </source>
</evidence>
<reference evidence="10" key="1">
    <citation type="journal article" date="2019" name="Int. J. Syst. Evol. Microbiol.">
        <title>The Global Catalogue of Microorganisms (GCM) 10K type strain sequencing project: providing services to taxonomists for standard genome sequencing and annotation.</title>
        <authorList>
            <consortium name="The Broad Institute Genomics Platform"/>
            <consortium name="The Broad Institute Genome Sequencing Center for Infectious Disease"/>
            <person name="Wu L."/>
            <person name="Ma J."/>
        </authorList>
    </citation>
    <scope>NUCLEOTIDE SEQUENCE [LARGE SCALE GENOMIC DNA]</scope>
    <source>
        <strain evidence="10">CCM 8979</strain>
    </source>
</reference>
<accession>A0ABW4D1P5</accession>
<keyword evidence="10" id="KW-1185">Reference proteome</keyword>
<evidence type="ECO:0000256" key="5">
    <source>
        <dbReference type="ARBA" id="ARBA00022989"/>
    </source>
</evidence>
<dbReference type="PROSITE" id="PS50850">
    <property type="entry name" value="MFS"/>
    <property type="match status" value="1"/>
</dbReference>
<keyword evidence="5 7" id="KW-1133">Transmembrane helix</keyword>
<feature type="transmembrane region" description="Helical" evidence="7">
    <location>
        <begin position="368"/>
        <end position="387"/>
    </location>
</feature>
<dbReference type="PANTHER" id="PTHR23513:SF6">
    <property type="entry name" value="MAJOR FACILITATOR SUPERFAMILY ASSOCIATED DOMAIN-CONTAINING PROTEIN"/>
    <property type="match status" value="1"/>
</dbReference>
<comment type="caution">
    <text evidence="9">The sequence shown here is derived from an EMBL/GenBank/DDBJ whole genome shotgun (WGS) entry which is preliminary data.</text>
</comment>
<feature type="transmembrane region" description="Helical" evidence="7">
    <location>
        <begin position="216"/>
        <end position="236"/>
    </location>
</feature>
<feature type="transmembrane region" description="Helical" evidence="7">
    <location>
        <begin position="134"/>
        <end position="157"/>
    </location>
</feature>
<dbReference type="Proteomes" id="UP001597189">
    <property type="component" value="Unassembled WGS sequence"/>
</dbReference>
<gene>
    <name evidence="9" type="ORF">ACFQ44_07345</name>
</gene>
<dbReference type="Pfam" id="PF05977">
    <property type="entry name" value="MFS_3"/>
    <property type="match status" value="1"/>
</dbReference>
<dbReference type="InterPro" id="IPR036259">
    <property type="entry name" value="MFS_trans_sf"/>
</dbReference>